<protein>
    <submittedName>
        <fullName evidence="3">ABC transporter substrate-binding protein</fullName>
    </submittedName>
</protein>
<evidence type="ECO:0000256" key="1">
    <source>
        <dbReference type="SAM" id="SignalP"/>
    </source>
</evidence>
<evidence type="ECO:0000313" key="5">
    <source>
        <dbReference type="Proteomes" id="UP000726105"/>
    </source>
</evidence>
<name>A0A935IUX5_9MICO</name>
<evidence type="ECO:0000259" key="2">
    <source>
        <dbReference type="Pfam" id="PF04069"/>
    </source>
</evidence>
<dbReference type="Proteomes" id="UP000886632">
    <property type="component" value="Unassembled WGS sequence"/>
</dbReference>
<evidence type="ECO:0000313" key="4">
    <source>
        <dbReference type="EMBL" id="MBL0002871.1"/>
    </source>
</evidence>
<organism evidence="3 5">
    <name type="scientific">Candidatus Phosphoribacter hodrii</name>
    <dbReference type="NCBI Taxonomy" id="2953743"/>
    <lineage>
        <taxon>Bacteria</taxon>
        <taxon>Bacillati</taxon>
        <taxon>Actinomycetota</taxon>
        <taxon>Actinomycetes</taxon>
        <taxon>Micrococcales</taxon>
        <taxon>Dermatophilaceae</taxon>
        <taxon>Candidatus Phosphoribacter</taxon>
    </lineage>
</organism>
<dbReference type="Gene3D" id="3.40.190.10">
    <property type="entry name" value="Periplasmic binding protein-like II"/>
    <property type="match status" value="1"/>
</dbReference>
<feature type="signal peptide" evidence="1">
    <location>
        <begin position="1"/>
        <end position="34"/>
    </location>
</feature>
<dbReference type="Pfam" id="PF04069">
    <property type="entry name" value="OpuAC"/>
    <property type="match status" value="1"/>
</dbReference>
<dbReference type="CDD" id="cd13606">
    <property type="entry name" value="PBP2_ProX_like"/>
    <property type="match status" value="1"/>
</dbReference>
<dbReference type="GO" id="GO:0043190">
    <property type="term" value="C:ATP-binding cassette (ABC) transporter complex"/>
    <property type="evidence" value="ECO:0007669"/>
    <property type="project" value="InterPro"/>
</dbReference>
<feature type="chain" id="PRO_5036602512" evidence="1">
    <location>
        <begin position="35"/>
        <end position="310"/>
    </location>
</feature>
<evidence type="ECO:0000313" key="3">
    <source>
        <dbReference type="EMBL" id="MBK7273213.1"/>
    </source>
</evidence>
<reference evidence="3 5" key="1">
    <citation type="submission" date="2020-10" db="EMBL/GenBank/DDBJ databases">
        <title>Connecting structure to function with the recovery of over 1000 high-quality activated sludge metagenome-assembled genomes encoding full-length rRNA genes using long-read sequencing.</title>
        <authorList>
            <person name="Singleton C.M."/>
            <person name="Petriglieri F."/>
            <person name="Kristensen J.M."/>
            <person name="Kirkegaard R.H."/>
            <person name="Michaelsen T.Y."/>
            <person name="Andersen M.H."/>
            <person name="Karst S.M."/>
            <person name="Dueholm M.S."/>
            <person name="Nielsen P.H."/>
            <person name="Albertsen M."/>
        </authorList>
    </citation>
    <scope>NUCLEOTIDE SEQUENCE [LARGE SCALE GENOMIC DNA]</scope>
    <source>
        <strain evidence="3">Ega_18-Q3-R5-49_MAXAC.001</strain>
        <strain evidence="4">Ribe_18-Q3-R11-54_MAXAC.001</strain>
    </source>
</reference>
<dbReference type="Gene3D" id="3.40.190.120">
    <property type="entry name" value="Osmoprotection protein (prox), domain 2"/>
    <property type="match status" value="1"/>
</dbReference>
<dbReference type="Proteomes" id="UP000726105">
    <property type="component" value="Unassembled WGS sequence"/>
</dbReference>
<comment type="caution">
    <text evidence="3">The sequence shown here is derived from an EMBL/GenBank/DDBJ whole genome shotgun (WGS) entry which is preliminary data.</text>
</comment>
<dbReference type="GO" id="GO:0022857">
    <property type="term" value="F:transmembrane transporter activity"/>
    <property type="evidence" value="ECO:0007669"/>
    <property type="project" value="InterPro"/>
</dbReference>
<accession>A0A935IUX5</accession>
<dbReference type="AlphaFoldDB" id="A0A935IUX5"/>
<feature type="domain" description="ABC-type glycine betaine transport system substrate-binding" evidence="2">
    <location>
        <begin position="48"/>
        <end position="305"/>
    </location>
</feature>
<gene>
    <name evidence="3" type="ORF">IPI13_08580</name>
    <name evidence="4" type="ORF">IPP00_02360</name>
</gene>
<sequence>MRHLRARLALTTAAVVAAGLALSACGASSNPTVAASTPAGSASGAATSVVIGSADFSESQILAEVYAAALNAKGIKATTRPNIGSREVYLKAIQDGSVDIVPEYTGSLLNYLDKTATAKAPDEVYAALGKAVPTGLVALDKSAAEDKNSIVVTKDTAAKWSLTQIGDLVAHQAEIVVAAPPEFQTRVQGLPGLKDVYSFVPKDFRPLKGQAVVDALVNGQAQAANVFSTDPSILANGFVTLADPKALFGSDNVVPLVRKDKNSAALAAALNAVSAKLDTATLTKLVSQVDVDKKDAVAVAKAWVASVGLG</sequence>
<proteinExistence type="predicted"/>
<dbReference type="EMBL" id="JADKGK010000005">
    <property type="protein sequence ID" value="MBL0002871.1"/>
    <property type="molecule type" value="Genomic_DNA"/>
</dbReference>
<dbReference type="InterPro" id="IPR007210">
    <property type="entry name" value="ABC_Gly_betaine_transp_sub-bd"/>
</dbReference>
<dbReference type="PROSITE" id="PS51257">
    <property type="entry name" value="PROKAR_LIPOPROTEIN"/>
    <property type="match status" value="1"/>
</dbReference>
<keyword evidence="1" id="KW-0732">Signal</keyword>
<dbReference type="SUPFAM" id="SSF53850">
    <property type="entry name" value="Periplasmic binding protein-like II"/>
    <property type="match status" value="1"/>
</dbReference>
<dbReference type="EMBL" id="JADJIB010000003">
    <property type="protein sequence ID" value="MBK7273213.1"/>
    <property type="molecule type" value="Genomic_DNA"/>
</dbReference>